<dbReference type="Gene3D" id="3.60.40.10">
    <property type="entry name" value="PPM-type phosphatase domain"/>
    <property type="match status" value="1"/>
</dbReference>
<evidence type="ECO:0000313" key="2">
    <source>
        <dbReference type="EMBL" id="KDQ57576.1"/>
    </source>
</evidence>
<dbReference type="Pfam" id="PF00481">
    <property type="entry name" value="PP2C"/>
    <property type="match status" value="1"/>
</dbReference>
<dbReference type="EMBL" id="KL197719">
    <property type="protein sequence ID" value="KDQ57576.1"/>
    <property type="molecule type" value="Genomic_DNA"/>
</dbReference>
<proteinExistence type="predicted"/>
<dbReference type="GO" id="GO:0004741">
    <property type="term" value="F:[pyruvate dehydrogenase (acetyl-transferring)]-phosphatase activity"/>
    <property type="evidence" value="ECO:0007669"/>
    <property type="project" value="TreeGrafter"/>
</dbReference>
<dbReference type="CDD" id="cd00143">
    <property type="entry name" value="PP2Cc"/>
    <property type="match status" value="1"/>
</dbReference>
<dbReference type="OrthoDB" id="420076at2759"/>
<dbReference type="PANTHER" id="PTHR13832">
    <property type="entry name" value="PROTEIN PHOSPHATASE 2C"/>
    <property type="match status" value="1"/>
</dbReference>
<protein>
    <recommendedName>
        <fullName evidence="1">PPM-type phosphatase domain-containing protein</fullName>
    </recommendedName>
</protein>
<name>A0A067Q4P6_9AGAM</name>
<dbReference type="InterPro" id="IPR001932">
    <property type="entry name" value="PPM-type_phosphatase-like_dom"/>
</dbReference>
<dbReference type="HOGENOM" id="CLU_020130_0_0_1"/>
<dbReference type="SMART" id="SM00332">
    <property type="entry name" value="PP2Cc"/>
    <property type="match status" value="1"/>
</dbReference>
<dbReference type="Proteomes" id="UP000027265">
    <property type="component" value="Unassembled WGS sequence"/>
</dbReference>
<feature type="domain" description="PPM-type phosphatase" evidence="1">
    <location>
        <begin position="80"/>
        <end position="429"/>
    </location>
</feature>
<sequence>MELEVVQLDVGTTTEHAHALEEVKQFSTTDLDLGGEEWWTYQLLPEPTLVNEITRLANPQVRGCVDCVSFQPCPLYELRSQDRYCVEYWDMPGGTWTFSGVFDGHAGHSTVDYVVATIPVQLKHSLMSQLEAASEFTPEAVMTAMSEAIVECDTGITTKFMALFPEGELQIASTPDETIVRKINDDAVGGQGHATTLRCTQGSTVLISLTDPRKENLYLANLGDCQAILGSHVSTGVWCAREINSPHNGDNMAELNRVRDEHPGERECVGGNRVLGFLAPTRAIGDTWLKLPSVYTQRIFLNLAEDWMPIQDAEKYVGRLLTPPYVSNQPDVHHLTLGGGSLGNGEHFLIMATDGLADLFDGWQHQAMLEHWVEVVGRSRSASTTDANSALWLLRDGLGGEDTRKVSQYLTLEMEERWMDDVTILVQHIW</sequence>
<evidence type="ECO:0000259" key="1">
    <source>
        <dbReference type="PROSITE" id="PS51746"/>
    </source>
</evidence>
<accession>A0A067Q4P6</accession>
<dbReference type="SUPFAM" id="SSF81606">
    <property type="entry name" value="PP2C-like"/>
    <property type="match status" value="1"/>
</dbReference>
<dbReference type="AlphaFoldDB" id="A0A067Q4P6"/>
<dbReference type="PROSITE" id="PS51746">
    <property type="entry name" value="PPM_2"/>
    <property type="match status" value="1"/>
</dbReference>
<evidence type="ECO:0000313" key="3">
    <source>
        <dbReference type="Proteomes" id="UP000027265"/>
    </source>
</evidence>
<gene>
    <name evidence="2" type="ORF">JAAARDRAFT_156361</name>
</gene>
<dbReference type="STRING" id="933084.A0A067Q4P6"/>
<dbReference type="InterPro" id="IPR015655">
    <property type="entry name" value="PP2C"/>
</dbReference>
<dbReference type="GO" id="GO:0005739">
    <property type="term" value="C:mitochondrion"/>
    <property type="evidence" value="ECO:0007669"/>
    <property type="project" value="TreeGrafter"/>
</dbReference>
<keyword evidence="3" id="KW-1185">Reference proteome</keyword>
<dbReference type="PANTHER" id="PTHR13832:SF792">
    <property type="entry name" value="GM14286P"/>
    <property type="match status" value="1"/>
</dbReference>
<dbReference type="InParanoid" id="A0A067Q4P6"/>
<reference evidence="3" key="1">
    <citation type="journal article" date="2014" name="Proc. Natl. Acad. Sci. U.S.A.">
        <title>Extensive sampling of basidiomycete genomes demonstrates inadequacy of the white-rot/brown-rot paradigm for wood decay fungi.</title>
        <authorList>
            <person name="Riley R."/>
            <person name="Salamov A.A."/>
            <person name="Brown D.W."/>
            <person name="Nagy L.G."/>
            <person name="Floudas D."/>
            <person name="Held B.W."/>
            <person name="Levasseur A."/>
            <person name="Lombard V."/>
            <person name="Morin E."/>
            <person name="Otillar R."/>
            <person name="Lindquist E.A."/>
            <person name="Sun H."/>
            <person name="LaButti K.M."/>
            <person name="Schmutz J."/>
            <person name="Jabbour D."/>
            <person name="Luo H."/>
            <person name="Baker S.E."/>
            <person name="Pisabarro A.G."/>
            <person name="Walton J.D."/>
            <person name="Blanchette R.A."/>
            <person name="Henrissat B."/>
            <person name="Martin F."/>
            <person name="Cullen D."/>
            <person name="Hibbett D.S."/>
            <person name="Grigoriev I.V."/>
        </authorList>
    </citation>
    <scope>NUCLEOTIDE SEQUENCE [LARGE SCALE GENOMIC DNA]</scope>
    <source>
        <strain evidence="3">MUCL 33604</strain>
    </source>
</reference>
<dbReference type="InterPro" id="IPR036457">
    <property type="entry name" value="PPM-type-like_dom_sf"/>
</dbReference>
<organism evidence="2 3">
    <name type="scientific">Jaapia argillacea MUCL 33604</name>
    <dbReference type="NCBI Taxonomy" id="933084"/>
    <lineage>
        <taxon>Eukaryota</taxon>
        <taxon>Fungi</taxon>
        <taxon>Dikarya</taxon>
        <taxon>Basidiomycota</taxon>
        <taxon>Agaricomycotina</taxon>
        <taxon>Agaricomycetes</taxon>
        <taxon>Agaricomycetidae</taxon>
        <taxon>Jaapiales</taxon>
        <taxon>Jaapiaceae</taxon>
        <taxon>Jaapia</taxon>
    </lineage>
</organism>